<proteinExistence type="predicted"/>
<name>A0ABY1S808_CALBS</name>
<keyword evidence="2" id="KW-1185">Reference proteome</keyword>
<dbReference type="PANTHER" id="PTHR37841:SF1">
    <property type="entry name" value="DUF3298 DOMAIN-CONTAINING PROTEIN"/>
    <property type="match status" value="1"/>
</dbReference>
<evidence type="ECO:0000313" key="2">
    <source>
        <dbReference type="Proteomes" id="UP000196803"/>
    </source>
</evidence>
<gene>
    <name evidence="1" type="ORF">SAMN05216240_1214</name>
</gene>
<dbReference type="PANTHER" id="PTHR37841">
    <property type="entry name" value="GLR2918 PROTEIN"/>
    <property type="match status" value="1"/>
</dbReference>
<comment type="caution">
    <text evidence="1">The sequence shown here is derived from an EMBL/GenBank/DDBJ whole genome shotgun (WGS) entry which is preliminary data.</text>
</comment>
<organism evidence="1 2">
    <name type="scientific">Caldicellulosiruptor bescii</name>
    <name type="common">Anaerocellum thermophilum</name>
    <dbReference type="NCBI Taxonomy" id="31899"/>
    <lineage>
        <taxon>Bacteria</taxon>
        <taxon>Bacillati</taxon>
        <taxon>Bacillota</taxon>
        <taxon>Bacillota incertae sedis</taxon>
        <taxon>Caldicellulosiruptorales</taxon>
        <taxon>Caldicellulosiruptoraceae</taxon>
        <taxon>Caldicellulosiruptor</taxon>
    </lineage>
</organism>
<dbReference type="EMBL" id="FXXC01000001">
    <property type="protein sequence ID" value="SMR92801.1"/>
    <property type="molecule type" value="Genomic_DNA"/>
</dbReference>
<dbReference type="Pfam" id="PF14903">
    <property type="entry name" value="WG_beta_rep"/>
    <property type="match status" value="4"/>
</dbReference>
<reference evidence="1 2" key="1">
    <citation type="submission" date="2017-05" db="EMBL/GenBank/DDBJ databases">
        <authorList>
            <person name="Varghese N."/>
            <person name="Submissions S."/>
        </authorList>
    </citation>
    <scope>NUCLEOTIDE SEQUENCE [LARGE SCALE GENOMIC DNA]</scope>
    <source>
        <strain evidence="1 2">MACB1020</strain>
    </source>
</reference>
<protein>
    <submittedName>
        <fullName evidence="1">WG containing repeat-containing protein</fullName>
    </submittedName>
</protein>
<dbReference type="RefSeq" id="WP_015908245.1">
    <property type="nucleotide sequence ID" value="NZ_FXXD01000002.1"/>
</dbReference>
<evidence type="ECO:0000313" key="1">
    <source>
        <dbReference type="EMBL" id="SMR92801.1"/>
    </source>
</evidence>
<dbReference type="InterPro" id="IPR032774">
    <property type="entry name" value="WG_beta_rep"/>
</dbReference>
<sequence>MNSKKKNKRKKNKQKKQQTKVQFKEFLRLPIVKSFIIVLILTLLITTIYSTATIVIRKNIAKHFFTISDENYQNVAYLNNKLVMFEKNSKWGIMDIQGKIVVKPTYERILLESEGMIPVKLKNKWGFIDIYGKVKIKPQFDNVTAFTDQLAAVCVNNRWGIIDKSGKYTIKPQYQDIIIHPNKMIQTKKYNKWGIIDEKGNQIIPYKYKEIQILNYKGVIVAKEKDSYKIISIKNKKESKENYSNFSLNIGKMLPVMRNNKWSILNLETLSEVFPLIYDEIWVHNEGWIELKKDKKLYIMFSDGKILDKTFKRDSVVVSSNKMISINQNNGVITLVNLDSRKTVDIKAHDITVFNNGFAAVKVRDKWGLIAENGKFVIKPKYDSIWIADKDIIVVYLNGKWGLAKINGETLTPLNYDLIGEVKDGYVAFLKNGKWGVMLKTGKILLKPKFDQITLHTKNYIFARQNDTWFLIVIKNNKKYFYRFKTFSVIRVNDNIWAYTTEKGMKVIILKK</sequence>
<dbReference type="Proteomes" id="UP000196803">
    <property type="component" value="Unassembled WGS sequence"/>
</dbReference>
<accession>A0ABY1S808</accession>